<reference evidence="2 3" key="1">
    <citation type="submission" date="2024-09" db="EMBL/GenBank/DDBJ databases">
        <authorList>
            <person name="Sun Q."/>
            <person name="Mori K."/>
        </authorList>
    </citation>
    <scope>NUCLEOTIDE SEQUENCE [LARGE SCALE GENOMIC DNA]</scope>
    <source>
        <strain evidence="2 3">CECT 8286</strain>
    </source>
</reference>
<evidence type="ECO:0008006" key="4">
    <source>
        <dbReference type="Google" id="ProtNLM"/>
    </source>
</evidence>
<dbReference type="Proteomes" id="UP001589605">
    <property type="component" value="Unassembled WGS sequence"/>
</dbReference>
<feature type="transmembrane region" description="Helical" evidence="1">
    <location>
        <begin position="122"/>
        <end position="143"/>
    </location>
</feature>
<keyword evidence="1" id="KW-0812">Transmembrane</keyword>
<evidence type="ECO:0000313" key="3">
    <source>
        <dbReference type="Proteomes" id="UP001589605"/>
    </source>
</evidence>
<feature type="transmembrane region" description="Helical" evidence="1">
    <location>
        <begin position="53"/>
        <end position="76"/>
    </location>
</feature>
<organism evidence="2 3">
    <name type="scientific">Formosa undariae</name>
    <dbReference type="NCBI Taxonomy" id="1325436"/>
    <lineage>
        <taxon>Bacteria</taxon>
        <taxon>Pseudomonadati</taxon>
        <taxon>Bacteroidota</taxon>
        <taxon>Flavobacteriia</taxon>
        <taxon>Flavobacteriales</taxon>
        <taxon>Flavobacteriaceae</taxon>
        <taxon>Formosa</taxon>
    </lineage>
</organism>
<dbReference type="RefSeq" id="WP_382383676.1">
    <property type="nucleotide sequence ID" value="NZ_JBHMEZ010000012.1"/>
</dbReference>
<protein>
    <recommendedName>
        <fullName evidence="4">DUF2938 domain-containing protein</fullName>
    </recommendedName>
</protein>
<feature type="transmembrane region" description="Helical" evidence="1">
    <location>
        <begin position="6"/>
        <end position="32"/>
    </location>
</feature>
<evidence type="ECO:0000256" key="1">
    <source>
        <dbReference type="SAM" id="Phobius"/>
    </source>
</evidence>
<keyword evidence="1" id="KW-0472">Membrane</keyword>
<sequence length="144" mass="16331">MTILKFMLINTVAVALMTGFSYVVSLAFRTNFSEPKRLKQLVNRARIVRKSNFGIWIGWCLHFVIGLVFLSGYFLFRNIFPVGPELLYALIFGFSAGLVGAVGWKLMFVLHNNPPQFPKFPFYVQLIAAHIVFSVAVAGMLYLF</sequence>
<gene>
    <name evidence="2" type="ORF">ACFFVB_14035</name>
</gene>
<dbReference type="EMBL" id="JBHMEZ010000012">
    <property type="protein sequence ID" value="MFB9054204.1"/>
    <property type="molecule type" value="Genomic_DNA"/>
</dbReference>
<keyword evidence="3" id="KW-1185">Reference proteome</keyword>
<feature type="transmembrane region" description="Helical" evidence="1">
    <location>
        <begin position="88"/>
        <end position="110"/>
    </location>
</feature>
<proteinExistence type="predicted"/>
<evidence type="ECO:0000313" key="2">
    <source>
        <dbReference type="EMBL" id="MFB9054204.1"/>
    </source>
</evidence>
<name>A0ABV5F454_9FLAO</name>
<comment type="caution">
    <text evidence="2">The sequence shown here is derived from an EMBL/GenBank/DDBJ whole genome shotgun (WGS) entry which is preliminary data.</text>
</comment>
<keyword evidence="1" id="KW-1133">Transmembrane helix</keyword>
<accession>A0ABV5F454</accession>